<dbReference type="PRINTS" id="PR01012">
    <property type="entry name" value="NRPEPTIDEYR"/>
</dbReference>
<feature type="transmembrane region" description="Helical" evidence="11">
    <location>
        <begin position="145"/>
        <end position="174"/>
    </location>
</feature>
<dbReference type="PANTHER" id="PTHR24235">
    <property type="entry name" value="NEUROPEPTIDE Y RECEPTOR"/>
    <property type="match status" value="1"/>
</dbReference>
<feature type="transmembrane region" description="Helical" evidence="11">
    <location>
        <begin position="195"/>
        <end position="215"/>
    </location>
</feature>
<dbReference type="GO" id="GO:0042923">
    <property type="term" value="F:neuropeptide binding"/>
    <property type="evidence" value="ECO:0007669"/>
    <property type="project" value="TreeGrafter"/>
</dbReference>
<comment type="caution">
    <text evidence="13">The sequence shown here is derived from an EMBL/GenBank/DDBJ whole genome shotgun (WGS) entry which is preliminary data.</text>
</comment>
<dbReference type="GO" id="GO:0004983">
    <property type="term" value="F:neuropeptide Y receptor activity"/>
    <property type="evidence" value="ECO:0007669"/>
    <property type="project" value="InterPro"/>
</dbReference>
<feature type="compositionally biased region" description="Basic and acidic residues" evidence="10">
    <location>
        <begin position="476"/>
        <end position="490"/>
    </location>
</feature>
<accession>A0AAD4NCZ7</accession>
<evidence type="ECO:0000256" key="3">
    <source>
        <dbReference type="ARBA" id="ARBA00022692"/>
    </source>
</evidence>
<dbReference type="InterPro" id="IPR017452">
    <property type="entry name" value="GPCR_Rhodpsn_7TM"/>
</dbReference>
<protein>
    <submittedName>
        <fullName evidence="13">7 transmembrane receptor (Rhodopsin family) domain-containing protein</fullName>
    </submittedName>
</protein>
<evidence type="ECO:0000259" key="12">
    <source>
        <dbReference type="PROSITE" id="PS50262"/>
    </source>
</evidence>
<evidence type="ECO:0000256" key="9">
    <source>
        <dbReference type="RuleBase" id="RU000688"/>
    </source>
</evidence>
<feature type="domain" description="G-protein coupled receptors family 1 profile" evidence="12">
    <location>
        <begin position="97"/>
        <end position="365"/>
    </location>
</feature>
<keyword evidence="8 9" id="KW-0807">Transducer</keyword>
<name>A0AAD4NCZ7_9BILA</name>
<dbReference type="SMART" id="SM01381">
    <property type="entry name" value="7TM_GPCR_Srsx"/>
    <property type="match status" value="1"/>
</dbReference>
<dbReference type="PROSITE" id="PS50262">
    <property type="entry name" value="G_PROTEIN_RECEP_F1_2"/>
    <property type="match status" value="1"/>
</dbReference>
<evidence type="ECO:0000256" key="5">
    <source>
        <dbReference type="ARBA" id="ARBA00023040"/>
    </source>
</evidence>
<feature type="compositionally biased region" description="Polar residues" evidence="10">
    <location>
        <begin position="466"/>
        <end position="475"/>
    </location>
</feature>
<dbReference type="AlphaFoldDB" id="A0AAD4NCZ7"/>
<evidence type="ECO:0000256" key="4">
    <source>
        <dbReference type="ARBA" id="ARBA00022989"/>
    </source>
</evidence>
<evidence type="ECO:0000256" key="6">
    <source>
        <dbReference type="ARBA" id="ARBA00023136"/>
    </source>
</evidence>
<comment type="similarity">
    <text evidence="2 9">Belongs to the G-protein coupled receptor 1 family.</text>
</comment>
<keyword evidence="3 9" id="KW-0812">Transmembrane</keyword>
<dbReference type="PRINTS" id="PR00237">
    <property type="entry name" value="GPCRRHODOPSN"/>
</dbReference>
<dbReference type="PROSITE" id="PS00237">
    <property type="entry name" value="G_PROTEIN_RECEP_F1_1"/>
    <property type="match status" value="1"/>
</dbReference>
<keyword evidence="14" id="KW-1185">Reference proteome</keyword>
<evidence type="ECO:0000256" key="1">
    <source>
        <dbReference type="ARBA" id="ARBA00004141"/>
    </source>
</evidence>
<dbReference type="Pfam" id="PF00001">
    <property type="entry name" value="7tm_1"/>
    <property type="match status" value="1"/>
</dbReference>
<dbReference type="InterPro" id="IPR000276">
    <property type="entry name" value="GPCR_Rhodpsn"/>
</dbReference>
<comment type="subcellular location">
    <subcellularLocation>
        <location evidence="1">Membrane</location>
        <topology evidence="1">Multi-pass membrane protein</topology>
    </subcellularLocation>
</comment>
<keyword evidence="5 9" id="KW-0297">G-protein coupled receptor</keyword>
<dbReference type="InterPro" id="IPR000611">
    <property type="entry name" value="NPY_rcpt"/>
</dbReference>
<feature type="transmembrane region" description="Helical" evidence="11">
    <location>
        <begin position="309"/>
        <end position="329"/>
    </location>
</feature>
<evidence type="ECO:0000256" key="7">
    <source>
        <dbReference type="ARBA" id="ARBA00023170"/>
    </source>
</evidence>
<feature type="region of interest" description="Disordered" evidence="10">
    <location>
        <begin position="466"/>
        <end position="490"/>
    </location>
</feature>
<sequence length="577" mass="63873">MLPTPVAGNIRGDAPAAIRPIDERTEFSHLPTTSSISALIPSTTRSVIMDGDVLPELACVDIKEYLWQNSSDLTSLPSTMSVFAVIYAVIITLGVVGNSLVILSITRHKSLQSVRNMFILSLSCSDIVVSFVSGTVTPISAFTKVWLFGAALCKLVPVIQGASLCFSTLTLTAISIDRFILIIYPTKRSIQKRQAFQMIALNCAIATCISAPMFFKQILVDFGNFCGQFCAEDWGNDQSGRSTYGTLVFVLQFVIPFFVITFCYLMISLKLSKGMMINGSKQQPLKLSIQQSEQRRQALKRRLRTNRMLMAMVGVFLCCWTPSVVFNFLRDYQWLPSFIMGQEYLYGIITHCISMSSTVWNPVLYALLNEHFRLAFVELLHRFRHRWLSGDSPSGSVRSFMADQLNNRAHRCSRLISNAFLLDTIMPKSMQQNNHTNNIHHQRINDESNITASVILTPTIVNHNGQNLSNYSPTMERSDENRGKADSESHRNLIASTSLSSTASETVPAITNSIAAGGDSAPLLVQENGGNGTMDWQRPNTISNSSIGQNPVGASAGMNLTQLKLDDEECSDNDDEV</sequence>
<reference evidence="13" key="1">
    <citation type="submission" date="2022-01" db="EMBL/GenBank/DDBJ databases">
        <title>Genome Sequence Resource for Two Populations of Ditylenchus destructor, the Migratory Endoparasitic Phytonematode.</title>
        <authorList>
            <person name="Zhang H."/>
            <person name="Lin R."/>
            <person name="Xie B."/>
        </authorList>
    </citation>
    <scope>NUCLEOTIDE SEQUENCE</scope>
    <source>
        <strain evidence="13">BazhouSP</strain>
    </source>
</reference>
<feature type="transmembrane region" description="Helical" evidence="11">
    <location>
        <begin position="117"/>
        <end position="139"/>
    </location>
</feature>
<dbReference type="GO" id="GO:0043005">
    <property type="term" value="C:neuron projection"/>
    <property type="evidence" value="ECO:0007669"/>
    <property type="project" value="TreeGrafter"/>
</dbReference>
<organism evidence="13 14">
    <name type="scientific">Ditylenchus destructor</name>
    <dbReference type="NCBI Taxonomy" id="166010"/>
    <lineage>
        <taxon>Eukaryota</taxon>
        <taxon>Metazoa</taxon>
        <taxon>Ecdysozoa</taxon>
        <taxon>Nematoda</taxon>
        <taxon>Chromadorea</taxon>
        <taxon>Rhabditida</taxon>
        <taxon>Tylenchina</taxon>
        <taxon>Tylenchomorpha</taxon>
        <taxon>Sphaerularioidea</taxon>
        <taxon>Anguinidae</taxon>
        <taxon>Anguininae</taxon>
        <taxon>Ditylenchus</taxon>
    </lineage>
</organism>
<dbReference type="CDD" id="cd15203">
    <property type="entry name" value="7tmA_NPYR-like"/>
    <property type="match status" value="1"/>
</dbReference>
<proteinExistence type="inferred from homology"/>
<feature type="transmembrane region" description="Helical" evidence="11">
    <location>
        <begin position="244"/>
        <end position="267"/>
    </location>
</feature>
<dbReference type="SUPFAM" id="SSF81321">
    <property type="entry name" value="Family A G protein-coupled receptor-like"/>
    <property type="match status" value="1"/>
</dbReference>
<feature type="transmembrane region" description="Helical" evidence="11">
    <location>
        <begin position="82"/>
        <end position="105"/>
    </location>
</feature>
<gene>
    <name evidence="13" type="ORF">DdX_05833</name>
</gene>
<dbReference type="Gene3D" id="1.20.1070.10">
    <property type="entry name" value="Rhodopsin 7-helix transmembrane proteins"/>
    <property type="match status" value="1"/>
</dbReference>
<dbReference type="GO" id="GO:0005886">
    <property type="term" value="C:plasma membrane"/>
    <property type="evidence" value="ECO:0007669"/>
    <property type="project" value="TreeGrafter"/>
</dbReference>
<keyword evidence="4 11" id="KW-1133">Transmembrane helix</keyword>
<evidence type="ECO:0000256" key="8">
    <source>
        <dbReference type="ARBA" id="ARBA00023224"/>
    </source>
</evidence>
<evidence type="ECO:0000256" key="2">
    <source>
        <dbReference type="ARBA" id="ARBA00010663"/>
    </source>
</evidence>
<evidence type="ECO:0000256" key="11">
    <source>
        <dbReference type="SAM" id="Phobius"/>
    </source>
</evidence>
<evidence type="ECO:0000256" key="10">
    <source>
        <dbReference type="SAM" id="MobiDB-lite"/>
    </source>
</evidence>
<evidence type="ECO:0000313" key="14">
    <source>
        <dbReference type="Proteomes" id="UP001201812"/>
    </source>
</evidence>
<keyword evidence="7 9" id="KW-0675">Receptor</keyword>
<feature type="transmembrane region" description="Helical" evidence="11">
    <location>
        <begin position="344"/>
        <end position="368"/>
    </location>
</feature>
<keyword evidence="6 11" id="KW-0472">Membrane</keyword>
<dbReference type="Proteomes" id="UP001201812">
    <property type="component" value="Unassembled WGS sequence"/>
</dbReference>
<dbReference type="PANTHER" id="PTHR24235:SF18">
    <property type="entry name" value="G-PROTEIN COUPLED RECEPTORS FAMILY 1 PROFILE DOMAIN-CONTAINING PROTEIN"/>
    <property type="match status" value="1"/>
</dbReference>
<evidence type="ECO:0000313" key="13">
    <source>
        <dbReference type="EMBL" id="KAI1720439.1"/>
    </source>
</evidence>
<dbReference type="EMBL" id="JAKKPZ010000006">
    <property type="protein sequence ID" value="KAI1720439.1"/>
    <property type="molecule type" value="Genomic_DNA"/>
</dbReference>